<accession>A0A8T3AAK6</accession>
<keyword evidence="1" id="KW-0732">Signal</keyword>
<sequence length="152" mass="17498">MHTTRWESLIHALVAWWGVTAVLENSTLNREKLLRANAEQHPEANQCTPHHQYTVDTQLCTGPINVVCFYWPQEFGVHTIAELHFLSFYTKLYNAGALKYTVPGHCMEKKSGMPIEEDDASADKSSRVGTIKLRHIYVGMLLLCQTYRYREE</sequence>
<evidence type="ECO:0000256" key="1">
    <source>
        <dbReference type="SAM" id="SignalP"/>
    </source>
</evidence>
<keyword evidence="3" id="KW-1185">Reference proteome</keyword>
<evidence type="ECO:0000313" key="3">
    <source>
        <dbReference type="Proteomes" id="UP000829196"/>
    </source>
</evidence>
<protein>
    <submittedName>
        <fullName evidence="2">Uncharacterized protein</fullName>
    </submittedName>
</protein>
<gene>
    <name evidence="2" type="ORF">KFK09_023573</name>
</gene>
<feature type="signal peptide" evidence="1">
    <location>
        <begin position="1"/>
        <end position="21"/>
    </location>
</feature>
<dbReference type="Proteomes" id="UP000829196">
    <property type="component" value="Unassembled WGS sequence"/>
</dbReference>
<name>A0A8T3AAK6_DENNO</name>
<reference evidence="2" key="1">
    <citation type="journal article" date="2022" name="Front. Genet.">
        <title>Chromosome-Scale Assembly of the Dendrobium nobile Genome Provides Insights Into the Molecular Mechanism of the Biosynthesis of the Medicinal Active Ingredient of Dendrobium.</title>
        <authorList>
            <person name="Xu Q."/>
            <person name="Niu S.-C."/>
            <person name="Li K.-L."/>
            <person name="Zheng P.-J."/>
            <person name="Zhang X.-J."/>
            <person name="Jia Y."/>
            <person name="Liu Y."/>
            <person name="Niu Y.-X."/>
            <person name="Yu L.-H."/>
            <person name="Chen D.-F."/>
            <person name="Zhang G.-Q."/>
        </authorList>
    </citation>
    <scope>NUCLEOTIDE SEQUENCE</scope>
    <source>
        <tissue evidence="2">Leaf</tissue>
    </source>
</reference>
<evidence type="ECO:0000313" key="2">
    <source>
        <dbReference type="EMBL" id="KAI0493457.1"/>
    </source>
</evidence>
<dbReference type="EMBL" id="JAGYWB010000017">
    <property type="protein sequence ID" value="KAI0493457.1"/>
    <property type="molecule type" value="Genomic_DNA"/>
</dbReference>
<organism evidence="2 3">
    <name type="scientific">Dendrobium nobile</name>
    <name type="common">Orchid</name>
    <dbReference type="NCBI Taxonomy" id="94219"/>
    <lineage>
        <taxon>Eukaryota</taxon>
        <taxon>Viridiplantae</taxon>
        <taxon>Streptophyta</taxon>
        <taxon>Embryophyta</taxon>
        <taxon>Tracheophyta</taxon>
        <taxon>Spermatophyta</taxon>
        <taxon>Magnoliopsida</taxon>
        <taxon>Liliopsida</taxon>
        <taxon>Asparagales</taxon>
        <taxon>Orchidaceae</taxon>
        <taxon>Epidendroideae</taxon>
        <taxon>Malaxideae</taxon>
        <taxon>Dendrobiinae</taxon>
        <taxon>Dendrobium</taxon>
    </lineage>
</organism>
<comment type="caution">
    <text evidence="2">The sequence shown here is derived from an EMBL/GenBank/DDBJ whole genome shotgun (WGS) entry which is preliminary data.</text>
</comment>
<proteinExistence type="predicted"/>
<dbReference type="AlphaFoldDB" id="A0A8T3AAK6"/>
<feature type="chain" id="PRO_5035836497" evidence="1">
    <location>
        <begin position="22"/>
        <end position="152"/>
    </location>
</feature>